<proteinExistence type="inferred from homology"/>
<comment type="caution">
    <text evidence="2">The sequence shown here is derived from an EMBL/GenBank/DDBJ whole genome shotgun (WGS) entry which is preliminary data.</text>
</comment>
<dbReference type="InterPro" id="IPR041920">
    <property type="entry name" value="ROS/MUCR_sf"/>
</dbReference>
<comment type="similarity">
    <text evidence="1">Belongs to the ros/MucR family.</text>
</comment>
<dbReference type="GO" id="GO:0006355">
    <property type="term" value="P:regulation of DNA-templated transcription"/>
    <property type="evidence" value="ECO:0007669"/>
    <property type="project" value="InterPro"/>
</dbReference>
<evidence type="ECO:0000313" key="2">
    <source>
        <dbReference type="EMBL" id="GGU62281.1"/>
    </source>
</evidence>
<accession>A0A918I387</accession>
<protein>
    <recommendedName>
        <fullName evidence="4">ROS/MUCR transcriptional regulator protein</fullName>
    </recommendedName>
</protein>
<dbReference type="Gene3D" id="1.10.10.1550">
    <property type="entry name" value="ROS/MUCR transcriptional regulator protein"/>
    <property type="match status" value="1"/>
</dbReference>
<dbReference type="Proteomes" id="UP000636661">
    <property type="component" value="Unassembled WGS sequence"/>
</dbReference>
<organism evidence="2 3">
    <name type="scientific">Streptomyces lavendofoliae</name>
    <dbReference type="NCBI Taxonomy" id="67314"/>
    <lineage>
        <taxon>Bacteria</taxon>
        <taxon>Bacillati</taxon>
        <taxon>Actinomycetota</taxon>
        <taxon>Actinomycetes</taxon>
        <taxon>Kitasatosporales</taxon>
        <taxon>Streptomycetaceae</taxon>
        <taxon>Streptomyces</taxon>
    </lineage>
</organism>
<evidence type="ECO:0000256" key="1">
    <source>
        <dbReference type="ARBA" id="ARBA00007031"/>
    </source>
</evidence>
<gene>
    <name evidence="2" type="ORF">GCM10010274_58820</name>
</gene>
<evidence type="ECO:0008006" key="4">
    <source>
        <dbReference type="Google" id="ProtNLM"/>
    </source>
</evidence>
<dbReference type="InterPro" id="IPR008807">
    <property type="entry name" value="ROS_MUCR"/>
</dbReference>
<evidence type="ECO:0000313" key="3">
    <source>
        <dbReference type="Proteomes" id="UP000636661"/>
    </source>
</evidence>
<reference evidence="2" key="1">
    <citation type="journal article" date="2014" name="Int. J. Syst. Evol. Microbiol.">
        <title>Complete genome sequence of Corynebacterium casei LMG S-19264T (=DSM 44701T), isolated from a smear-ripened cheese.</title>
        <authorList>
            <consortium name="US DOE Joint Genome Institute (JGI-PGF)"/>
            <person name="Walter F."/>
            <person name="Albersmeier A."/>
            <person name="Kalinowski J."/>
            <person name="Ruckert C."/>
        </authorList>
    </citation>
    <scope>NUCLEOTIDE SEQUENCE</scope>
    <source>
        <strain evidence="2">JCM 4391</strain>
    </source>
</reference>
<reference evidence="2" key="2">
    <citation type="submission" date="2020-09" db="EMBL/GenBank/DDBJ databases">
        <authorList>
            <person name="Sun Q."/>
            <person name="Ohkuma M."/>
        </authorList>
    </citation>
    <scope>NUCLEOTIDE SEQUENCE</scope>
    <source>
        <strain evidence="2">JCM 4391</strain>
    </source>
</reference>
<dbReference type="Pfam" id="PF05443">
    <property type="entry name" value="ROS_MUCR"/>
    <property type="match status" value="1"/>
</dbReference>
<dbReference type="GO" id="GO:0008270">
    <property type="term" value="F:zinc ion binding"/>
    <property type="evidence" value="ECO:0007669"/>
    <property type="project" value="InterPro"/>
</dbReference>
<dbReference type="AlphaFoldDB" id="A0A918I387"/>
<dbReference type="RefSeq" id="WP_229891683.1">
    <property type="nucleotide sequence ID" value="NZ_BMTP01000020.1"/>
</dbReference>
<name>A0A918I387_9ACTN</name>
<keyword evidence="3" id="KW-1185">Reference proteome</keyword>
<dbReference type="EMBL" id="BMTP01000020">
    <property type="protein sequence ID" value="GGU62281.1"/>
    <property type="molecule type" value="Genomic_DNA"/>
</dbReference>
<sequence length="249" mass="26970">MQPGQTPPASSRLVTRREAEPLLGYASGSLKVVMQQQRGRWPEPVACRVRGRALLWNLEELLAAGRGQQGGLRSRRPGGADPDGLVTCLICGRRFRSLGPHLARIHHVTAAEYRAEHQLPASATLMATDTRLGLSTARIDAITEQPELIERMRAANLPASELSRRSTEARSGTDSLPVVRASRRAGALRTLPAAQQARRDALEAVARAAGFASMADAIENTRDLPSRAAAERIGVGASTVKRWRQRKPA</sequence>
<dbReference type="GO" id="GO:0003677">
    <property type="term" value="F:DNA binding"/>
    <property type="evidence" value="ECO:0007669"/>
    <property type="project" value="InterPro"/>
</dbReference>